<name>E0UME3_GLOV7</name>
<sequence length="68" mass="8052">MFYDFIDGSESEFDSSIIEEIKTFKPDLFTEIILDIKMQEIVEQINRERFFKEKIINCFGSSDLSMLS</sequence>
<evidence type="ECO:0000313" key="2">
    <source>
        <dbReference type="Proteomes" id="UP000008206"/>
    </source>
</evidence>
<geneLocation type="plasmid" evidence="1 2">
    <name>Cy782202</name>
</geneLocation>
<dbReference type="RefSeq" id="WP_013334871.1">
    <property type="nucleotide sequence ID" value="NC_014534.1"/>
</dbReference>
<accession>E0UME3</accession>
<protein>
    <submittedName>
        <fullName evidence="1">Uncharacterized protein</fullName>
    </submittedName>
</protein>
<dbReference type="KEGG" id="cyj:Cyan7822_6329"/>
<dbReference type="AlphaFoldDB" id="E0UME3"/>
<gene>
    <name evidence="1" type="ordered locus">Cyan7822_6329</name>
</gene>
<keyword evidence="1" id="KW-0614">Plasmid</keyword>
<proteinExistence type="predicted"/>
<dbReference type="Proteomes" id="UP000008206">
    <property type="component" value="Plasmid Cy782202"/>
</dbReference>
<reference evidence="2" key="1">
    <citation type="journal article" date="2011" name="MBio">
        <title>Novel metabolic attributes of the genus Cyanothece, comprising a group of unicellular nitrogen-fixing Cyanobacteria.</title>
        <authorList>
            <person name="Bandyopadhyay A."/>
            <person name="Elvitigala T."/>
            <person name="Welsh E."/>
            <person name="Stockel J."/>
            <person name="Liberton M."/>
            <person name="Min H."/>
            <person name="Sherman L.A."/>
            <person name="Pakrasi H.B."/>
        </authorList>
    </citation>
    <scope>NUCLEOTIDE SEQUENCE [LARGE SCALE GENOMIC DNA]</scope>
    <source>
        <strain evidence="2">PCC 7822</strain>
        <plasmid evidence="2">Cy782202</plasmid>
    </source>
</reference>
<dbReference type="EMBL" id="CP002200">
    <property type="protein sequence ID" value="ADN18123.1"/>
    <property type="molecule type" value="Genomic_DNA"/>
</dbReference>
<organism evidence="1 2">
    <name type="scientific">Gloeothece verrucosa (strain PCC 7822)</name>
    <name type="common">Cyanothece sp. (strain PCC 7822)</name>
    <dbReference type="NCBI Taxonomy" id="497965"/>
    <lineage>
        <taxon>Bacteria</taxon>
        <taxon>Bacillati</taxon>
        <taxon>Cyanobacteriota</taxon>
        <taxon>Cyanophyceae</taxon>
        <taxon>Oscillatoriophycideae</taxon>
        <taxon>Chroococcales</taxon>
        <taxon>Aphanothecaceae</taxon>
        <taxon>Gloeothece</taxon>
        <taxon>Gloeothece verrucosa</taxon>
    </lineage>
</organism>
<dbReference type="HOGENOM" id="CLU_2786944_0_0_3"/>
<evidence type="ECO:0000313" key="1">
    <source>
        <dbReference type="EMBL" id="ADN18123.1"/>
    </source>
</evidence>
<keyword evidence="2" id="KW-1185">Reference proteome</keyword>